<dbReference type="NCBIfam" id="TIGR01656">
    <property type="entry name" value="Histidinol-ppas"/>
    <property type="match status" value="1"/>
</dbReference>
<name>A0ABW5BNW9_9PROT</name>
<comment type="similarity">
    <text evidence="2">Belongs to the GmhB family.</text>
</comment>
<proteinExistence type="inferred from homology"/>
<sequence length="231" mass="25536">MTSIFLSTDYPYVSQTGVWEENRNQSSPFPSTPKGANKLPALFLDRDGVIVKEVNYLQNPKDVHLIQAAADIIAKANKKKVPVIMVTNQAGIAYGMFGWKEFDSVQRQLHDDLEKEGAHIDAVFACPFHQKGDTIWGDHPDHEARKPQPGMLFRATQMLDIDLERSWIVGDRASDIEAGLNAGLAGGLHVLTGHGNRSGEVSLAREHETEHYKVRTGSSIADSSELPIFFA</sequence>
<evidence type="ECO:0000256" key="6">
    <source>
        <dbReference type="ARBA" id="ARBA00023277"/>
    </source>
</evidence>
<dbReference type="Gene3D" id="3.40.50.1000">
    <property type="entry name" value="HAD superfamily/HAD-like"/>
    <property type="match status" value="1"/>
</dbReference>
<keyword evidence="5" id="KW-0378">Hydrolase</keyword>
<dbReference type="SUPFAM" id="SSF56784">
    <property type="entry name" value="HAD-like"/>
    <property type="match status" value="1"/>
</dbReference>
<dbReference type="Pfam" id="PF13242">
    <property type="entry name" value="Hydrolase_like"/>
    <property type="match status" value="1"/>
</dbReference>
<dbReference type="InterPro" id="IPR006543">
    <property type="entry name" value="Histidinol-phos"/>
</dbReference>
<dbReference type="Proteomes" id="UP001597294">
    <property type="component" value="Unassembled WGS sequence"/>
</dbReference>
<evidence type="ECO:0000256" key="4">
    <source>
        <dbReference type="ARBA" id="ARBA00022723"/>
    </source>
</evidence>
<evidence type="ECO:0000256" key="5">
    <source>
        <dbReference type="ARBA" id="ARBA00022801"/>
    </source>
</evidence>
<keyword evidence="4" id="KW-0479">Metal-binding</keyword>
<keyword evidence="3" id="KW-0963">Cytoplasm</keyword>
<dbReference type="EMBL" id="JBHUII010000004">
    <property type="protein sequence ID" value="MFD2206450.1"/>
    <property type="molecule type" value="Genomic_DNA"/>
</dbReference>
<accession>A0ABW5BNW9</accession>
<dbReference type="PANTHER" id="PTHR42891:SF1">
    <property type="entry name" value="D-GLYCERO-BETA-D-MANNO-HEPTOSE-1,7-BISPHOSPHATE 7-PHOSPHATASE"/>
    <property type="match status" value="1"/>
</dbReference>
<dbReference type="CDD" id="cd07503">
    <property type="entry name" value="HAD_HisB-N"/>
    <property type="match status" value="1"/>
</dbReference>
<keyword evidence="9" id="KW-1185">Reference proteome</keyword>
<evidence type="ECO:0000256" key="2">
    <source>
        <dbReference type="ARBA" id="ARBA00005628"/>
    </source>
</evidence>
<dbReference type="NCBIfam" id="TIGR01662">
    <property type="entry name" value="HAD-SF-IIIA"/>
    <property type="match status" value="1"/>
</dbReference>
<evidence type="ECO:0000313" key="9">
    <source>
        <dbReference type="Proteomes" id="UP001597294"/>
    </source>
</evidence>
<evidence type="ECO:0000313" key="8">
    <source>
        <dbReference type="EMBL" id="MFD2206450.1"/>
    </source>
</evidence>
<evidence type="ECO:0000256" key="1">
    <source>
        <dbReference type="ARBA" id="ARBA00004496"/>
    </source>
</evidence>
<gene>
    <name evidence="8" type="ORF">ACFSKO_12530</name>
</gene>
<dbReference type="InterPro" id="IPR004446">
    <property type="entry name" value="Heptose_bisP_phosphatase"/>
</dbReference>
<reference evidence="9" key="1">
    <citation type="journal article" date="2019" name="Int. J. Syst. Evol. Microbiol.">
        <title>The Global Catalogue of Microorganisms (GCM) 10K type strain sequencing project: providing services to taxonomists for standard genome sequencing and annotation.</title>
        <authorList>
            <consortium name="The Broad Institute Genomics Platform"/>
            <consortium name="The Broad Institute Genome Sequencing Center for Infectious Disease"/>
            <person name="Wu L."/>
            <person name="Ma J."/>
        </authorList>
    </citation>
    <scope>NUCLEOTIDE SEQUENCE [LARGE SCALE GENOMIC DNA]</scope>
    <source>
        <strain evidence="9">CGMCC 4.7192</strain>
    </source>
</reference>
<dbReference type="PANTHER" id="PTHR42891">
    <property type="entry name" value="D-GLYCERO-BETA-D-MANNO-HEPTOSE-1,7-BISPHOSPHATE 7-PHOSPHATASE"/>
    <property type="match status" value="1"/>
</dbReference>
<dbReference type="RefSeq" id="WP_380252035.1">
    <property type="nucleotide sequence ID" value="NZ_JBHUII010000004.1"/>
</dbReference>
<comment type="subcellular location">
    <subcellularLocation>
        <location evidence="1">Cytoplasm</location>
    </subcellularLocation>
</comment>
<dbReference type="InterPro" id="IPR036412">
    <property type="entry name" value="HAD-like_sf"/>
</dbReference>
<organism evidence="8 9">
    <name type="scientific">Kiloniella antarctica</name>
    <dbReference type="NCBI Taxonomy" id="1550907"/>
    <lineage>
        <taxon>Bacteria</taxon>
        <taxon>Pseudomonadati</taxon>
        <taxon>Pseudomonadota</taxon>
        <taxon>Alphaproteobacteria</taxon>
        <taxon>Rhodospirillales</taxon>
        <taxon>Kiloniellaceae</taxon>
        <taxon>Kiloniella</taxon>
    </lineage>
</organism>
<evidence type="ECO:0000256" key="7">
    <source>
        <dbReference type="ARBA" id="ARBA00031828"/>
    </source>
</evidence>
<protein>
    <recommendedName>
        <fullName evidence="7">D,D-heptose 1,7-bisphosphate phosphatase</fullName>
    </recommendedName>
</protein>
<keyword evidence="6" id="KW-0119">Carbohydrate metabolism</keyword>
<dbReference type="InterPro" id="IPR023214">
    <property type="entry name" value="HAD_sf"/>
</dbReference>
<dbReference type="InterPro" id="IPR006549">
    <property type="entry name" value="HAD-SF_hydro_IIIA"/>
</dbReference>
<comment type="caution">
    <text evidence="8">The sequence shown here is derived from an EMBL/GenBank/DDBJ whole genome shotgun (WGS) entry which is preliminary data.</text>
</comment>
<evidence type="ECO:0000256" key="3">
    <source>
        <dbReference type="ARBA" id="ARBA00022490"/>
    </source>
</evidence>